<dbReference type="CDD" id="cd03442">
    <property type="entry name" value="BFIT_BACH"/>
    <property type="match status" value="1"/>
</dbReference>
<evidence type="ECO:0000313" key="6">
    <source>
        <dbReference type="Proteomes" id="UP000324194"/>
    </source>
</evidence>
<dbReference type="OrthoDB" id="9801856at2"/>
<protein>
    <submittedName>
        <fullName evidence="5">Putative acyl-CoA thioester hydrolase</fullName>
    </submittedName>
</protein>
<dbReference type="PANTHER" id="PTHR11049:SF5">
    <property type="entry name" value="ACYL-COA THIOESTER HYDROLASE YCIA"/>
    <property type="match status" value="1"/>
</dbReference>
<evidence type="ECO:0000256" key="2">
    <source>
        <dbReference type="ARBA" id="ARBA00022801"/>
    </source>
</evidence>
<dbReference type="Pfam" id="PF03061">
    <property type="entry name" value="4HBT"/>
    <property type="match status" value="1"/>
</dbReference>
<dbReference type="GO" id="GO:0052816">
    <property type="term" value="F:long-chain fatty acyl-CoA hydrolase activity"/>
    <property type="evidence" value="ECO:0007669"/>
    <property type="project" value="TreeGrafter"/>
</dbReference>
<dbReference type="InterPro" id="IPR033120">
    <property type="entry name" value="HOTDOG_ACOT"/>
</dbReference>
<organism evidence="5 6">
    <name type="scientific">Aquicella siphonis</name>
    <dbReference type="NCBI Taxonomy" id="254247"/>
    <lineage>
        <taxon>Bacteria</taxon>
        <taxon>Pseudomonadati</taxon>
        <taxon>Pseudomonadota</taxon>
        <taxon>Gammaproteobacteria</taxon>
        <taxon>Legionellales</taxon>
        <taxon>Coxiellaceae</taxon>
        <taxon>Aquicella</taxon>
    </lineage>
</organism>
<dbReference type="PANTHER" id="PTHR11049">
    <property type="entry name" value="ACYL COENZYME A THIOESTER HYDROLASE"/>
    <property type="match status" value="1"/>
</dbReference>
<keyword evidence="6" id="KW-1185">Reference proteome</keyword>
<dbReference type="KEGG" id="asip:AQUSIP_11080"/>
<dbReference type="PROSITE" id="PS51770">
    <property type="entry name" value="HOTDOG_ACOT"/>
    <property type="match status" value="1"/>
</dbReference>
<dbReference type="SUPFAM" id="SSF54637">
    <property type="entry name" value="Thioesterase/thiol ester dehydrase-isomerase"/>
    <property type="match status" value="1"/>
</dbReference>
<evidence type="ECO:0000256" key="3">
    <source>
        <dbReference type="PROSITE-ProRule" id="PRU01106"/>
    </source>
</evidence>
<feature type="domain" description="HotDog ACOT-type" evidence="4">
    <location>
        <begin position="8"/>
        <end position="120"/>
    </location>
</feature>
<dbReference type="EMBL" id="LR699119">
    <property type="protein sequence ID" value="VVC75811.1"/>
    <property type="molecule type" value="Genomic_DNA"/>
</dbReference>
<keyword evidence="2 3" id="KW-0378">Hydrolase</keyword>
<dbReference type="AlphaFoldDB" id="A0A5E4PHM0"/>
<dbReference type="RefSeq" id="WP_148339086.1">
    <property type="nucleotide sequence ID" value="NZ_LR699119.1"/>
</dbReference>
<dbReference type="InterPro" id="IPR006683">
    <property type="entry name" value="Thioestr_dom"/>
</dbReference>
<sequence length="128" mass="14011">MEDKQSEPQGTLVIQTVAMPADTNANGDIFGGWLVSHMDMGAGFAGRRRAHSRVVTVAIDSLVFIRPVTVGDTVCCYANLVKVGRTSMQFKMEAWTLALQDEKPKKAAEGMFTFVAIDENGHPRPVDR</sequence>
<proteinExistence type="inferred from homology"/>
<evidence type="ECO:0000259" key="4">
    <source>
        <dbReference type="PROSITE" id="PS51770"/>
    </source>
</evidence>
<evidence type="ECO:0000313" key="5">
    <source>
        <dbReference type="EMBL" id="VVC75811.1"/>
    </source>
</evidence>
<dbReference type="InterPro" id="IPR029069">
    <property type="entry name" value="HotDog_dom_sf"/>
</dbReference>
<accession>A0A5E4PHM0</accession>
<dbReference type="GO" id="GO:0005829">
    <property type="term" value="C:cytosol"/>
    <property type="evidence" value="ECO:0007669"/>
    <property type="project" value="TreeGrafter"/>
</dbReference>
<dbReference type="Gene3D" id="3.10.129.10">
    <property type="entry name" value="Hotdog Thioesterase"/>
    <property type="match status" value="1"/>
</dbReference>
<evidence type="ECO:0000256" key="1">
    <source>
        <dbReference type="ARBA" id="ARBA00010458"/>
    </source>
</evidence>
<dbReference type="GO" id="GO:0006637">
    <property type="term" value="P:acyl-CoA metabolic process"/>
    <property type="evidence" value="ECO:0007669"/>
    <property type="project" value="TreeGrafter"/>
</dbReference>
<comment type="similarity">
    <text evidence="1">Belongs to the acyl coenzyme A hydrolase family.</text>
</comment>
<dbReference type="Proteomes" id="UP000324194">
    <property type="component" value="Chromosome 1"/>
</dbReference>
<reference evidence="5 6" key="1">
    <citation type="submission" date="2019-08" db="EMBL/GenBank/DDBJ databases">
        <authorList>
            <person name="Guy L."/>
        </authorList>
    </citation>
    <scope>NUCLEOTIDE SEQUENCE [LARGE SCALE GENOMIC DNA]</scope>
    <source>
        <strain evidence="5 6">SGT-108</strain>
    </source>
</reference>
<gene>
    <name evidence="5" type="ORF">AQUSIP_11080</name>
</gene>
<dbReference type="InterPro" id="IPR040170">
    <property type="entry name" value="Cytosol_ACT"/>
</dbReference>
<name>A0A5E4PHM0_9COXI</name>
<dbReference type="GO" id="GO:0009062">
    <property type="term" value="P:fatty acid catabolic process"/>
    <property type="evidence" value="ECO:0007669"/>
    <property type="project" value="TreeGrafter"/>
</dbReference>